<proteinExistence type="predicted"/>
<dbReference type="EMBL" id="CM056743">
    <property type="protein sequence ID" value="KAJ8670269.1"/>
    <property type="molecule type" value="Genomic_DNA"/>
</dbReference>
<protein>
    <submittedName>
        <fullName evidence="1">Uncharacterized protein</fullName>
    </submittedName>
</protein>
<accession>A0ACC2NG90</accession>
<reference evidence="1" key="1">
    <citation type="submission" date="2023-04" db="EMBL/GenBank/DDBJ databases">
        <title>A chromosome-level genome assembly of the parasitoid wasp Eretmocerus hayati.</title>
        <authorList>
            <person name="Zhong Y."/>
            <person name="Liu S."/>
            <person name="Liu Y."/>
        </authorList>
    </citation>
    <scope>NUCLEOTIDE SEQUENCE</scope>
    <source>
        <strain evidence="1">ZJU_SS_LIU_2023</strain>
    </source>
</reference>
<evidence type="ECO:0000313" key="1">
    <source>
        <dbReference type="EMBL" id="KAJ8670269.1"/>
    </source>
</evidence>
<gene>
    <name evidence="1" type="ORF">QAD02_001528</name>
</gene>
<organism evidence="1 2">
    <name type="scientific">Eretmocerus hayati</name>
    <dbReference type="NCBI Taxonomy" id="131215"/>
    <lineage>
        <taxon>Eukaryota</taxon>
        <taxon>Metazoa</taxon>
        <taxon>Ecdysozoa</taxon>
        <taxon>Arthropoda</taxon>
        <taxon>Hexapoda</taxon>
        <taxon>Insecta</taxon>
        <taxon>Pterygota</taxon>
        <taxon>Neoptera</taxon>
        <taxon>Endopterygota</taxon>
        <taxon>Hymenoptera</taxon>
        <taxon>Apocrita</taxon>
        <taxon>Proctotrupomorpha</taxon>
        <taxon>Chalcidoidea</taxon>
        <taxon>Aphelinidae</taxon>
        <taxon>Aphelininae</taxon>
        <taxon>Eretmocerus</taxon>
    </lineage>
</organism>
<comment type="caution">
    <text evidence="1">The sequence shown here is derived from an EMBL/GenBank/DDBJ whole genome shotgun (WGS) entry which is preliminary data.</text>
</comment>
<keyword evidence="2" id="KW-1185">Reference proteome</keyword>
<dbReference type="Proteomes" id="UP001239111">
    <property type="component" value="Chromosome 3"/>
</dbReference>
<name>A0ACC2NG90_9HYME</name>
<sequence>MTKRCEVCNLDLQDEYAYQGHMTGKKHLKNAQQAEKVSTVFQRSIFVSRVPTYITPNELLHFFCQFGQVVKHRFGSGHLIIEYKNKDPVDYLLQKPIYFRGAKLNVKPRILPENGAQVQRSSKAVVANTNLINDTEDLLYDNIKSLFEIEPTFDEQLAAFLDKISISDSEIQSRYETTCERLNDIFRSAFPKGRTYRFGSTVTGLGFKNCDLDIYFDTGFPVCQDKNHAGPNVLLAANVFAGIKRILFAKSALFSKVVPIPKAKTPIIKFIFIPTKISCDISFKNSLAVHNSQLVKFILSIDPRLRPTMMVLKYWVSNYELKISDRMSKYALTMLFIFYLQQPSVKLVPPILDLKKECRPRVIEGWQVNFNCNFKNQQVDGEKNNISIPDLLIGFFDFYTTYDFKENVICPLDGNSHKRTLFENAEELPECMDRYRKYLETKENPVTFVTNKPVCVQDPIELNHNLTANVSAKYLECFRSYCSASKEVCLKSKEKDYAELLPSLFSTTVKIRQKEPNVCFLFYADGTLNTGLPDDFESRADVTDKESFIRDNWFDLAINVITKYFEKVMKFEVQVTTPTRELKQQKIETESDVHSNDQDKVVIQCSGKHCLWRDRKGRGCILDPSMSMLEKEIQLSDIILQDLSSKKKQPDMKIDFDCCISKKSTKAVHLIVTLRNKDSTEKLFSEAANFWKNKIPIVVTKTLVHMQQFKKKQLDF</sequence>
<evidence type="ECO:0000313" key="2">
    <source>
        <dbReference type="Proteomes" id="UP001239111"/>
    </source>
</evidence>